<feature type="region of interest" description="Disordered" evidence="5">
    <location>
        <begin position="1"/>
        <end position="99"/>
    </location>
</feature>
<accession>A0A9P4JKG2</accession>
<dbReference type="Pfam" id="PF01878">
    <property type="entry name" value="EVE"/>
    <property type="match status" value="1"/>
</dbReference>
<keyword evidence="8" id="KW-1185">Reference proteome</keyword>
<dbReference type="InterPro" id="IPR052181">
    <property type="entry name" value="5hmC_binding"/>
</dbReference>
<feature type="compositionally biased region" description="Basic residues" evidence="5">
    <location>
        <begin position="282"/>
        <end position="292"/>
    </location>
</feature>
<sequence length="292" mass="32736">MAATRKSTRIANATFVKESEEKTRKQPDRATISKPKVEKATRRKRARDDGEEDVNRDGESSPKPKKQHLPAAKLSTSRSKSAPTTSSSSPSSTSHEQSTFWLLKAEPDSRIENGIDVKFSIDDLAACTAPEPWTGVRNYQARNNMMAMKKGDLGLFYHSNTKVPGIVGVLRVVGEAVVDESAFDPKDPYFDPKSDREKPKWFCVSVEFVRKFPRIIDLQAIKGLAGKGGPLENMQLVKGARLSVSRVEKEEWEYIMRMADNMKEDHGDVGGIEEEKEEKGEKRGRKGRKPKK</sequence>
<dbReference type="AlphaFoldDB" id="A0A9P4JKG2"/>
<dbReference type="SUPFAM" id="SSF88697">
    <property type="entry name" value="PUA domain-like"/>
    <property type="match status" value="1"/>
</dbReference>
<dbReference type="InterPro" id="IPR047197">
    <property type="entry name" value="THYN1-like_EVE"/>
</dbReference>
<dbReference type="CDD" id="cd21133">
    <property type="entry name" value="EVE"/>
    <property type="match status" value="1"/>
</dbReference>
<comment type="caution">
    <text evidence="7">The sequence shown here is derived from an EMBL/GenBank/DDBJ whole genome shotgun (WGS) entry which is preliminary data.</text>
</comment>
<protein>
    <recommendedName>
        <fullName evidence="2">Thymocyte nuclear protein 1</fullName>
    </recommendedName>
</protein>
<organism evidence="7 8">
    <name type="scientific">Delitschia confertaspora ATCC 74209</name>
    <dbReference type="NCBI Taxonomy" id="1513339"/>
    <lineage>
        <taxon>Eukaryota</taxon>
        <taxon>Fungi</taxon>
        <taxon>Dikarya</taxon>
        <taxon>Ascomycota</taxon>
        <taxon>Pezizomycotina</taxon>
        <taxon>Dothideomycetes</taxon>
        <taxon>Pleosporomycetidae</taxon>
        <taxon>Pleosporales</taxon>
        <taxon>Delitschiaceae</taxon>
        <taxon>Delitschia</taxon>
    </lineage>
</organism>
<dbReference type="Gene3D" id="3.10.590.10">
    <property type="entry name" value="ph1033 like domains"/>
    <property type="match status" value="1"/>
</dbReference>
<dbReference type="FunFam" id="3.10.590.10:FF:000003">
    <property type="entry name" value="Thymocyte nuclear protein 1"/>
    <property type="match status" value="1"/>
</dbReference>
<reference evidence="7" key="1">
    <citation type="journal article" date="2020" name="Stud. Mycol.">
        <title>101 Dothideomycetes genomes: a test case for predicting lifestyles and emergence of pathogens.</title>
        <authorList>
            <person name="Haridas S."/>
            <person name="Albert R."/>
            <person name="Binder M."/>
            <person name="Bloem J."/>
            <person name="Labutti K."/>
            <person name="Salamov A."/>
            <person name="Andreopoulos B."/>
            <person name="Baker S."/>
            <person name="Barry K."/>
            <person name="Bills G."/>
            <person name="Bluhm B."/>
            <person name="Cannon C."/>
            <person name="Castanera R."/>
            <person name="Culley D."/>
            <person name="Daum C."/>
            <person name="Ezra D."/>
            <person name="Gonzalez J."/>
            <person name="Henrissat B."/>
            <person name="Kuo A."/>
            <person name="Liang C."/>
            <person name="Lipzen A."/>
            <person name="Lutzoni F."/>
            <person name="Magnuson J."/>
            <person name="Mondo S."/>
            <person name="Nolan M."/>
            <person name="Ohm R."/>
            <person name="Pangilinan J."/>
            <person name="Park H.-J."/>
            <person name="Ramirez L."/>
            <person name="Alfaro M."/>
            <person name="Sun H."/>
            <person name="Tritt A."/>
            <person name="Yoshinaga Y."/>
            <person name="Zwiers L.-H."/>
            <person name="Turgeon B."/>
            <person name="Goodwin S."/>
            <person name="Spatafora J."/>
            <person name="Crous P."/>
            <person name="Grigoriev I."/>
        </authorList>
    </citation>
    <scope>NUCLEOTIDE SEQUENCE</scope>
    <source>
        <strain evidence="7">ATCC 74209</strain>
    </source>
</reference>
<evidence type="ECO:0000256" key="3">
    <source>
        <dbReference type="ARBA" id="ARBA00022553"/>
    </source>
</evidence>
<dbReference type="Proteomes" id="UP000799536">
    <property type="component" value="Unassembled WGS sequence"/>
</dbReference>
<keyword evidence="3" id="KW-0597">Phosphoprotein</keyword>
<evidence type="ECO:0000256" key="5">
    <source>
        <dbReference type="SAM" id="MobiDB-lite"/>
    </source>
</evidence>
<evidence type="ECO:0000259" key="6">
    <source>
        <dbReference type="Pfam" id="PF01878"/>
    </source>
</evidence>
<dbReference type="InterPro" id="IPR015947">
    <property type="entry name" value="PUA-like_sf"/>
</dbReference>
<evidence type="ECO:0000256" key="1">
    <source>
        <dbReference type="ARBA" id="ARBA00004123"/>
    </source>
</evidence>
<feature type="region of interest" description="Disordered" evidence="5">
    <location>
        <begin position="264"/>
        <end position="292"/>
    </location>
</feature>
<evidence type="ECO:0000313" key="7">
    <source>
        <dbReference type="EMBL" id="KAF2198784.1"/>
    </source>
</evidence>
<dbReference type="PANTHER" id="PTHR14087:SF7">
    <property type="entry name" value="THYMOCYTE NUCLEAR PROTEIN 1"/>
    <property type="match status" value="1"/>
</dbReference>
<dbReference type="EMBL" id="ML994118">
    <property type="protein sequence ID" value="KAF2198784.1"/>
    <property type="molecule type" value="Genomic_DNA"/>
</dbReference>
<evidence type="ECO:0000313" key="8">
    <source>
        <dbReference type="Proteomes" id="UP000799536"/>
    </source>
</evidence>
<dbReference type="PANTHER" id="PTHR14087">
    <property type="entry name" value="THYMOCYTE NUCLEAR PROTEIN 1"/>
    <property type="match status" value="1"/>
</dbReference>
<evidence type="ECO:0000256" key="2">
    <source>
        <dbReference type="ARBA" id="ARBA00014654"/>
    </source>
</evidence>
<feature type="compositionally biased region" description="Basic and acidic residues" evidence="5">
    <location>
        <begin position="17"/>
        <end position="28"/>
    </location>
</feature>
<comment type="subcellular location">
    <subcellularLocation>
        <location evidence="1">Nucleus</location>
    </subcellularLocation>
</comment>
<dbReference type="GO" id="GO:0005634">
    <property type="term" value="C:nucleus"/>
    <property type="evidence" value="ECO:0007669"/>
    <property type="project" value="UniProtKB-SubCell"/>
</dbReference>
<feature type="compositionally biased region" description="Low complexity" evidence="5">
    <location>
        <begin position="75"/>
        <end position="99"/>
    </location>
</feature>
<feature type="domain" description="EVE" evidence="6">
    <location>
        <begin position="100"/>
        <end position="258"/>
    </location>
</feature>
<evidence type="ECO:0000256" key="4">
    <source>
        <dbReference type="ARBA" id="ARBA00023242"/>
    </source>
</evidence>
<proteinExistence type="predicted"/>
<name>A0A9P4JKG2_9PLEO</name>
<feature type="compositionally biased region" description="Basic and acidic residues" evidence="5">
    <location>
        <begin position="53"/>
        <end position="62"/>
    </location>
</feature>
<dbReference type="InterPro" id="IPR002740">
    <property type="entry name" value="EVE_domain"/>
</dbReference>
<gene>
    <name evidence="7" type="ORF">GQ43DRAFT_450749</name>
</gene>
<keyword evidence="4" id="KW-0539">Nucleus</keyword>
<dbReference type="OrthoDB" id="41445at2759"/>